<dbReference type="InterPro" id="IPR032675">
    <property type="entry name" value="LRR_dom_sf"/>
</dbReference>
<sequence>MLLVLANYLSFSGLIPASIGNLSKLNWLDIGDNQLQGPIHILSGSTPLMLPTGRSDPEWKKAWNALISWVQRIDGAMNHP</sequence>
<organism evidence="1">
    <name type="scientific">Glycine soja</name>
    <name type="common">Wild soybean</name>
    <dbReference type="NCBI Taxonomy" id="3848"/>
    <lineage>
        <taxon>Eukaryota</taxon>
        <taxon>Viridiplantae</taxon>
        <taxon>Streptophyta</taxon>
        <taxon>Embryophyta</taxon>
        <taxon>Tracheophyta</taxon>
        <taxon>Spermatophyta</taxon>
        <taxon>Magnoliopsida</taxon>
        <taxon>eudicotyledons</taxon>
        <taxon>Gunneridae</taxon>
        <taxon>Pentapetalae</taxon>
        <taxon>rosids</taxon>
        <taxon>fabids</taxon>
        <taxon>Fabales</taxon>
        <taxon>Fabaceae</taxon>
        <taxon>Papilionoideae</taxon>
        <taxon>50 kb inversion clade</taxon>
        <taxon>NPAAA clade</taxon>
        <taxon>indigoferoid/millettioid clade</taxon>
        <taxon>Phaseoleae</taxon>
        <taxon>Glycine</taxon>
        <taxon>Glycine subgen. Soja</taxon>
    </lineage>
</organism>
<accession>A0A0B2P6A7</accession>
<dbReference type="EMBL" id="KN669938">
    <property type="protein sequence ID" value="KHN03129.1"/>
    <property type="molecule type" value="Genomic_DNA"/>
</dbReference>
<name>A0A0B2P6A7_GLYSO</name>
<evidence type="ECO:0000313" key="1">
    <source>
        <dbReference type="EMBL" id="KHN03129.1"/>
    </source>
</evidence>
<proteinExistence type="predicted"/>
<protein>
    <submittedName>
        <fullName evidence="1">Uncharacterized protein</fullName>
    </submittedName>
</protein>
<dbReference type="SUPFAM" id="SSF52058">
    <property type="entry name" value="L domain-like"/>
    <property type="match status" value="1"/>
</dbReference>
<dbReference type="AlphaFoldDB" id="A0A0B2P6A7"/>
<gene>
    <name evidence="1" type="ORF">glysoja_048053</name>
</gene>
<dbReference type="Gene3D" id="3.80.10.10">
    <property type="entry name" value="Ribonuclease Inhibitor"/>
    <property type="match status" value="1"/>
</dbReference>
<dbReference type="Proteomes" id="UP000053555">
    <property type="component" value="Unassembled WGS sequence"/>
</dbReference>
<reference evidence="1" key="1">
    <citation type="submission" date="2014-07" db="EMBL/GenBank/DDBJ databases">
        <title>Identification of a novel salt tolerance gene in wild soybean by whole-genome sequencing.</title>
        <authorList>
            <person name="Lam H.-M."/>
            <person name="Qi X."/>
            <person name="Li M.-W."/>
            <person name="Liu X."/>
            <person name="Xie M."/>
            <person name="Ni M."/>
            <person name="Xu X."/>
        </authorList>
    </citation>
    <scope>NUCLEOTIDE SEQUENCE [LARGE SCALE GENOMIC DNA]</scope>
    <source>
        <tissue evidence="1">Root</tissue>
    </source>
</reference>